<proteinExistence type="predicted"/>
<sequence length="111" mass="12651">MLGNLLLRRERRELDALQKAYYFRKQQNHILTDKLLVHSESLLKRPESLVASFSLGFLKGWLGTNNTTESRFSFTAIAMKLWQIKANRELAKDTARDELAEAGVPPSSSSE</sequence>
<organism evidence="1 2">
    <name type="scientific">Fluctibacter corallii</name>
    <dbReference type="NCBI Taxonomy" id="2984329"/>
    <lineage>
        <taxon>Bacteria</taxon>
        <taxon>Pseudomonadati</taxon>
        <taxon>Pseudomonadota</taxon>
        <taxon>Gammaproteobacteria</taxon>
        <taxon>Alteromonadales</taxon>
        <taxon>Alteromonadaceae</taxon>
        <taxon>Fluctibacter</taxon>
    </lineage>
</organism>
<dbReference type="RefSeq" id="WP_263712467.1">
    <property type="nucleotide sequence ID" value="NZ_JAOWKX010000005.1"/>
</dbReference>
<dbReference type="Proteomes" id="UP001652504">
    <property type="component" value="Unassembled WGS sequence"/>
</dbReference>
<comment type="caution">
    <text evidence="1">The sequence shown here is derived from an EMBL/GenBank/DDBJ whole genome shotgun (WGS) entry which is preliminary data.</text>
</comment>
<evidence type="ECO:0000313" key="1">
    <source>
        <dbReference type="EMBL" id="MCV2885178.1"/>
    </source>
</evidence>
<gene>
    <name evidence="1" type="ORF">OE749_10795</name>
</gene>
<accession>A0ABT3A975</accession>
<dbReference type="EMBL" id="JAOWKX010000005">
    <property type="protein sequence ID" value="MCV2885178.1"/>
    <property type="molecule type" value="Genomic_DNA"/>
</dbReference>
<evidence type="ECO:0000313" key="2">
    <source>
        <dbReference type="Proteomes" id="UP001652504"/>
    </source>
</evidence>
<name>A0ABT3A975_9ALTE</name>
<protein>
    <submittedName>
        <fullName evidence="1">Uncharacterized protein</fullName>
    </submittedName>
</protein>
<reference evidence="1 2" key="1">
    <citation type="submission" date="2022-10" db="EMBL/GenBank/DDBJ databases">
        <title>Aestuariibacter sp. AA17 isolated from Montipora capitata coral fragment.</title>
        <authorList>
            <person name="Emsley S.A."/>
            <person name="Pfannmuller K.M."/>
            <person name="Loughran R.M."/>
            <person name="Shlafstein M."/>
            <person name="Papke E."/>
            <person name="Saw J.H."/>
            <person name="Ushijima B."/>
            <person name="Videau P."/>
        </authorList>
    </citation>
    <scope>NUCLEOTIDE SEQUENCE [LARGE SCALE GENOMIC DNA]</scope>
    <source>
        <strain evidence="1 2">AA17</strain>
    </source>
</reference>
<keyword evidence="2" id="KW-1185">Reference proteome</keyword>